<comment type="caution">
    <text evidence="2">The sequence shown here is derived from an EMBL/GenBank/DDBJ whole genome shotgun (WGS) entry which is preliminary data.</text>
</comment>
<evidence type="ECO:0000313" key="2">
    <source>
        <dbReference type="EMBL" id="GMN25899.1"/>
    </source>
</evidence>
<feature type="compositionally biased region" description="Basic and acidic residues" evidence="1">
    <location>
        <begin position="83"/>
        <end position="116"/>
    </location>
</feature>
<reference evidence="2" key="1">
    <citation type="submission" date="2023-07" db="EMBL/GenBank/DDBJ databases">
        <title>draft genome sequence of fig (Ficus carica).</title>
        <authorList>
            <person name="Takahashi T."/>
            <person name="Nishimura K."/>
        </authorList>
    </citation>
    <scope>NUCLEOTIDE SEQUENCE</scope>
</reference>
<dbReference type="Proteomes" id="UP001187192">
    <property type="component" value="Unassembled WGS sequence"/>
</dbReference>
<protein>
    <submittedName>
        <fullName evidence="2">Uncharacterized protein</fullName>
    </submittedName>
</protein>
<feature type="region of interest" description="Disordered" evidence="1">
    <location>
        <begin position="83"/>
        <end position="135"/>
    </location>
</feature>
<proteinExistence type="predicted"/>
<accession>A0AA88D3R0</accession>
<organism evidence="2 3">
    <name type="scientific">Ficus carica</name>
    <name type="common">Common fig</name>
    <dbReference type="NCBI Taxonomy" id="3494"/>
    <lineage>
        <taxon>Eukaryota</taxon>
        <taxon>Viridiplantae</taxon>
        <taxon>Streptophyta</taxon>
        <taxon>Embryophyta</taxon>
        <taxon>Tracheophyta</taxon>
        <taxon>Spermatophyta</taxon>
        <taxon>Magnoliopsida</taxon>
        <taxon>eudicotyledons</taxon>
        <taxon>Gunneridae</taxon>
        <taxon>Pentapetalae</taxon>
        <taxon>rosids</taxon>
        <taxon>fabids</taxon>
        <taxon>Rosales</taxon>
        <taxon>Moraceae</taxon>
        <taxon>Ficeae</taxon>
        <taxon>Ficus</taxon>
    </lineage>
</organism>
<name>A0AA88D3R0_FICCA</name>
<keyword evidence="3" id="KW-1185">Reference proteome</keyword>
<evidence type="ECO:0000256" key="1">
    <source>
        <dbReference type="SAM" id="MobiDB-lite"/>
    </source>
</evidence>
<dbReference type="EMBL" id="BTGU01003050">
    <property type="protein sequence ID" value="GMN25899.1"/>
    <property type="molecule type" value="Genomic_DNA"/>
</dbReference>
<gene>
    <name evidence="2" type="ORF">TIFTF001_043941</name>
</gene>
<evidence type="ECO:0000313" key="3">
    <source>
        <dbReference type="Proteomes" id="UP001187192"/>
    </source>
</evidence>
<dbReference type="AlphaFoldDB" id="A0AA88D3R0"/>
<sequence length="135" mass="14705">MGVWYYISGTAVLLKRKASDLTSAVKVNAGDVLSQHWPTEETRSKIVPFAVNVEKYSAQEALNFIPGGVVAYKVVKRALEDVNKSKDLPGEEKKSADINEDVNKSKDLPAEEKKSADINQDGPLGSVHSDTTSDE</sequence>